<organism evidence="2">
    <name type="scientific">freshwater metagenome</name>
    <dbReference type="NCBI Taxonomy" id="449393"/>
    <lineage>
        <taxon>unclassified sequences</taxon>
        <taxon>metagenomes</taxon>
        <taxon>ecological metagenomes</taxon>
    </lineage>
</organism>
<dbReference type="EMBL" id="CAFBQF010000003">
    <property type="protein sequence ID" value="CAB5044584.1"/>
    <property type="molecule type" value="Genomic_DNA"/>
</dbReference>
<keyword evidence="1" id="KW-1133">Transmembrane helix</keyword>
<sequence length="80" mass="9022">MKLSYLRMLAYSMIAVGLINWDYQRGNPHVITHSLIIILPGVILLLSTLINPLRKLVTLKGYAILWLAIALLALTYAFLN</sequence>
<evidence type="ECO:0000313" key="3">
    <source>
        <dbReference type="EMBL" id="CAB4844711.1"/>
    </source>
</evidence>
<feature type="transmembrane region" description="Helical" evidence="1">
    <location>
        <begin position="30"/>
        <end position="50"/>
    </location>
</feature>
<dbReference type="EMBL" id="CAEZXB010000044">
    <property type="protein sequence ID" value="CAB4687179.1"/>
    <property type="molecule type" value="Genomic_DNA"/>
</dbReference>
<dbReference type="EMBL" id="CAFBAA010000035">
    <property type="protein sequence ID" value="CAB4844711.1"/>
    <property type="molecule type" value="Genomic_DNA"/>
</dbReference>
<keyword evidence="1" id="KW-0812">Transmembrane</keyword>
<keyword evidence="1" id="KW-0472">Membrane</keyword>
<accession>A0A6J6NL74</accession>
<evidence type="ECO:0000313" key="4">
    <source>
        <dbReference type="EMBL" id="CAB5044584.1"/>
    </source>
</evidence>
<dbReference type="AlphaFoldDB" id="A0A6J6NL74"/>
<evidence type="ECO:0000256" key="1">
    <source>
        <dbReference type="SAM" id="Phobius"/>
    </source>
</evidence>
<reference evidence="2" key="1">
    <citation type="submission" date="2020-05" db="EMBL/GenBank/DDBJ databases">
        <authorList>
            <person name="Chiriac C."/>
            <person name="Salcher M."/>
            <person name="Ghai R."/>
            <person name="Kavagutti S V."/>
        </authorList>
    </citation>
    <scope>NUCLEOTIDE SEQUENCE</scope>
</reference>
<proteinExistence type="predicted"/>
<name>A0A6J6NL74_9ZZZZ</name>
<protein>
    <submittedName>
        <fullName evidence="2">Unannotated protein</fullName>
    </submittedName>
</protein>
<evidence type="ECO:0000313" key="2">
    <source>
        <dbReference type="EMBL" id="CAB4687179.1"/>
    </source>
</evidence>
<gene>
    <name evidence="2" type="ORF">UFOPK2342_01543</name>
    <name evidence="3" type="ORF">UFOPK3266_01206</name>
    <name evidence="4" type="ORF">UFOPK4295_00141</name>
</gene>
<feature type="transmembrane region" description="Helical" evidence="1">
    <location>
        <begin position="62"/>
        <end position="79"/>
    </location>
</feature>